<evidence type="ECO:0000259" key="2">
    <source>
        <dbReference type="Pfam" id="PF22689"/>
    </source>
</evidence>
<dbReference type="GO" id="GO:0004642">
    <property type="term" value="F:phosphoribosylformylglycinamidine synthase activity"/>
    <property type="evidence" value="ECO:0007669"/>
    <property type="project" value="TreeGrafter"/>
</dbReference>
<dbReference type="SUPFAM" id="SSF52317">
    <property type="entry name" value="Class I glutamine amidotransferase-like"/>
    <property type="match status" value="1"/>
</dbReference>
<dbReference type="EMBL" id="MK072358">
    <property type="protein sequence ID" value="AYV82301.1"/>
    <property type="molecule type" value="Genomic_DNA"/>
</dbReference>
<feature type="domain" description="PurM-like C-terminal" evidence="1">
    <location>
        <begin position="438"/>
        <end position="549"/>
    </location>
</feature>
<dbReference type="GO" id="GO:0006164">
    <property type="term" value="P:purine nucleotide biosynthetic process"/>
    <property type="evidence" value="ECO:0007669"/>
    <property type="project" value="TreeGrafter"/>
</dbReference>
<organism evidence="3">
    <name type="scientific">Homavirus sp</name>
    <dbReference type="NCBI Taxonomy" id="2487769"/>
    <lineage>
        <taxon>Viruses</taxon>
        <taxon>Varidnaviria</taxon>
        <taxon>Bamfordvirae</taxon>
        <taxon>Nucleocytoviricota</taxon>
        <taxon>Megaviricetes</taxon>
        <taxon>Imitervirales</taxon>
        <taxon>Mimiviridae</taxon>
        <taxon>Klosneuvirinae</taxon>
    </lineage>
</organism>
<dbReference type="SMART" id="SM01211">
    <property type="entry name" value="GATase_5"/>
    <property type="match status" value="1"/>
</dbReference>
<dbReference type="SUPFAM" id="SSF56042">
    <property type="entry name" value="PurM C-terminal domain-like"/>
    <property type="match status" value="2"/>
</dbReference>
<dbReference type="NCBIfam" id="NF003672">
    <property type="entry name" value="PRK05297.1"/>
    <property type="match status" value="1"/>
</dbReference>
<dbReference type="InterPro" id="IPR010918">
    <property type="entry name" value="PurM-like_C_dom"/>
</dbReference>
<dbReference type="Pfam" id="PF02769">
    <property type="entry name" value="AIRS_C"/>
    <property type="match status" value="2"/>
</dbReference>
<accession>A0A3G5A7V5</accession>
<feature type="domain" description="FGAR-AT PurM N-terminal-like" evidence="2">
    <location>
        <begin position="237"/>
        <end position="393"/>
    </location>
</feature>
<sequence length="877" mass="99206">MFSGGVGQINNNHVQKIPPKKDMLVVKIGGPAFKIGFGGGAASSRDQNTQNHLDDMNAVQRGDAEMENRLNRLIRTCIELDDRNPIQNINDQGAGGTANVTKEIVYPNGADIYLDNIISSDLSMSPLELWISEYQENNTILIDQEDWNLLEQIAQRENVPMSVIGKINDSQKITVYNNDEVVMDLPLEPVVGNSMPAKTYKIDRVDNNLPPFHLDSTLDQNILSLVKQVLSLPTVGSKRFLTNKVDRSVTGLIAGQQCVGHLHTPLSNYSITAQSHYNLTGCVTSIGEQPIKSLVNPEKMARMALGEMITNMIFAKITNLSDIRFSANWMWPLNFEGEKYNLYVACRAMCQMAKELTIAADRGKDSLSMSYKDHRQNKTIKCPPSLVVTGYAPTTDIRMRISPYFKKYNSHIYYLSFNNQFRLGCSQLAYICGQIGNDADCPDLENIQQLKYTFATIQQLIRHGKILSGHDVSDGGVIGALCEMAFAGDMGFCVKLPHIDSIDSVNSVNFLFNEELGLVMEVDNTYRTEIEELFCDYLYYLGTTIDEDKIIIDNVFSEKMTVLRMCWEKPSYEFEKLQRNPLCVECVEEEYDFYKGRHQNIPYKMYQENRCNITLPSLITEGRKHKIAIIRDEGTNGDRELAVAFYMAGFDVYDLCINDFLTNPDLTLNSFRGIAFAGGFSYSDVFGAGQGWATIIKTNEHICNIFNDFRNRPDTFSLGVCNGAQLMCLLGWIPYCQLTNNRSNKFESRCPFVKINKTNSIMLKNMEDQMLPIWIAHGEGQFIIQDNTEVPIQYVDNLGNATIKYPFNPNGSSNGVAAISSIDGRHLAMMPHPERCVLNWQIPYETNNKELYSLWMQMFVNAYEWCNTSNLIENIEK</sequence>
<dbReference type="Pfam" id="PF13507">
    <property type="entry name" value="GATase_5"/>
    <property type="match status" value="1"/>
</dbReference>
<protein>
    <submittedName>
        <fullName evidence="3">Putative phosphoribosylformylglycinamidine synthase-like</fullName>
    </submittedName>
</protein>
<dbReference type="CDD" id="cd01740">
    <property type="entry name" value="GATase1_FGAR_AT"/>
    <property type="match status" value="1"/>
</dbReference>
<dbReference type="Gene3D" id="3.90.650.10">
    <property type="entry name" value="PurM-like C-terminal domain"/>
    <property type="match status" value="2"/>
</dbReference>
<dbReference type="CDD" id="cd02204">
    <property type="entry name" value="PurL_repeat2"/>
    <property type="match status" value="1"/>
</dbReference>
<dbReference type="Gene3D" id="3.30.1330.10">
    <property type="entry name" value="PurM-like, N-terminal domain"/>
    <property type="match status" value="1"/>
</dbReference>
<feature type="domain" description="PurM-like C-terminal" evidence="1">
    <location>
        <begin position="24"/>
        <end position="176"/>
    </location>
</feature>
<dbReference type="PANTHER" id="PTHR10099:SF1">
    <property type="entry name" value="PHOSPHORIBOSYLFORMYLGLYCINAMIDINE SYNTHASE"/>
    <property type="match status" value="1"/>
</dbReference>
<dbReference type="Pfam" id="PF22689">
    <property type="entry name" value="FGAR-AT_PurM_N-like"/>
    <property type="match status" value="1"/>
</dbReference>
<evidence type="ECO:0000313" key="3">
    <source>
        <dbReference type="EMBL" id="AYV82301.1"/>
    </source>
</evidence>
<gene>
    <name evidence="3" type="ORF">Homavirus27_2</name>
</gene>
<dbReference type="InterPro" id="IPR029062">
    <property type="entry name" value="Class_I_gatase-like"/>
</dbReference>
<dbReference type="PANTHER" id="PTHR10099">
    <property type="entry name" value="PHOSPHORIBOSYLFORMYLGLYCINAMIDINE SYNTHASE"/>
    <property type="match status" value="1"/>
</dbReference>
<proteinExistence type="predicted"/>
<dbReference type="InterPro" id="IPR036676">
    <property type="entry name" value="PurM-like_C_sf"/>
</dbReference>
<reference evidence="3" key="1">
    <citation type="submission" date="2018-10" db="EMBL/GenBank/DDBJ databases">
        <title>Hidden diversity of soil giant viruses.</title>
        <authorList>
            <person name="Schulz F."/>
            <person name="Alteio L."/>
            <person name="Goudeau D."/>
            <person name="Ryan E.M."/>
            <person name="Malmstrom R.R."/>
            <person name="Blanchard J."/>
            <person name="Woyke T."/>
        </authorList>
    </citation>
    <scope>NUCLEOTIDE SEQUENCE</scope>
    <source>
        <strain evidence="3">HOV1</strain>
    </source>
</reference>
<dbReference type="InterPro" id="IPR055181">
    <property type="entry name" value="FGAR-AT_PurM_N-like"/>
</dbReference>
<evidence type="ECO:0000259" key="1">
    <source>
        <dbReference type="Pfam" id="PF02769"/>
    </source>
</evidence>
<name>A0A3G5A7V5_9VIRU</name>
<dbReference type="SUPFAM" id="SSF55326">
    <property type="entry name" value="PurM N-terminal domain-like"/>
    <property type="match status" value="1"/>
</dbReference>
<dbReference type="InterPro" id="IPR036921">
    <property type="entry name" value="PurM-like_N_sf"/>
</dbReference>
<dbReference type="Gene3D" id="3.40.50.880">
    <property type="match status" value="1"/>
</dbReference>
<dbReference type="PROSITE" id="PS51273">
    <property type="entry name" value="GATASE_TYPE_1"/>
    <property type="match status" value="1"/>
</dbReference>